<proteinExistence type="predicted"/>
<keyword evidence="1" id="KW-1133">Transmembrane helix</keyword>
<evidence type="ECO:0000313" key="3">
    <source>
        <dbReference type="Proteomes" id="UP000184206"/>
    </source>
</evidence>
<reference evidence="2 3" key="1">
    <citation type="submission" date="2016-11" db="EMBL/GenBank/DDBJ databases">
        <authorList>
            <person name="Jaros S."/>
            <person name="Januszkiewicz K."/>
            <person name="Wedrychowicz H."/>
        </authorList>
    </citation>
    <scope>NUCLEOTIDE SEQUENCE [LARGE SCALE GENOMIC DNA]</scope>
    <source>
        <strain evidence="2 3">DSM 16010</strain>
    </source>
</reference>
<sequence length="93" mass="10402">MMQLKGLLMREWLRMKHWLVALLVAVTIILSAGPQVLMGIFGQGDDTATIGFMTGLMLLPGISWPFSLAVIIGYMVIFMALSYMTFMKRDVMA</sequence>
<dbReference type="RefSeq" id="WP_072710577.1">
    <property type="nucleotide sequence ID" value="NZ_FRCF01000011.1"/>
</dbReference>
<dbReference type="AlphaFoldDB" id="A0A1M7ITI9"/>
<protein>
    <submittedName>
        <fullName evidence="2">Uncharacterized protein</fullName>
    </submittedName>
</protein>
<gene>
    <name evidence="2" type="ORF">SAMN02745189_02153</name>
</gene>
<keyword evidence="3" id="KW-1185">Reference proteome</keyword>
<evidence type="ECO:0000256" key="1">
    <source>
        <dbReference type="SAM" id="Phobius"/>
    </source>
</evidence>
<organism evidence="2 3">
    <name type="scientific">Lacicoccus alkaliphilus DSM 16010</name>
    <dbReference type="NCBI Taxonomy" id="1123231"/>
    <lineage>
        <taxon>Bacteria</taxon>
        <taxon>Bacillati</taxon>
        <taxon>Bacillota</taxon>
        <taxon>Bacilli</taxon>
        <taxon>Bacillales</taxon>
        <taxon>Salinicoccaceae</taxon>
        <taxon>Lacicoccus</taxon>
    </lineage>
</organism>
<dbReference type="Proteomes" id="UP000184206">
    <property type="component" value="Unassembled WGS sequence"/>
</dbReference>
<name>A0A1M7ITI9_9BACL</name>
<evidence type="ECO:0000313" key="2">
    <source>
        <dbReference type="EMBL" id="SHM44009.1"/>
    </source>
</evidence>
<dbReference type="OrthoDB" id="8613028at2"/>
<feature type="transmembrane region" description="Helical" evidence="1">
    <location>
        <begin position="62"/>
        <end position="86"/>
    </location>
</feature>
<keyword evidence="1" id="KW-0812">Transmembrane</keyword>
<accession>A0A1M7ITI9</accession>
<dbReference type="EMBL" id="FRCF01000011">
    <property type="protein sequence ID" value="SHM44009.1"/>
    <property type="molecule type" value="Genomic_DNA"/>
</dbReference>
<keyword evidence="1" id="KW-0472">Membrane</keyword>